<feature type="compositionally biased region" description="Basic and acidic residues" evidence="4">
    <location>
        <begin position="13"/>
        <end position="26"/>
    </location>
</feature>
<evidence type="ECO:0000313" key="6">
    <source>
        <dbReference type="Proteomes" id="UP000001519"/>
    </source>
</evidence>
<dbReference type="GO" id="GO:0008180">
    <property type="term" value="C:COP9 signalosome"/>
    <property type="evidence" value="ECO:0007669"/>
    <property type="project" value="UniProtKB-KW"/>
</dbReference>
<reference evidence="5" key="3">
    <citation type="submission" date="2025-08" db="UniProtKB">
        <authorList>
            <consortium name="Ensembl"/>
        </authorList>
    </citation>
    <scope>IDENTIFICATION</scope>
</reference>
<feature type="region of interest" description="Disordered" evidence="4">
    <location>
        <begin position="1"/>
        <end position="34"/>
    </location>
</feature>
<name>G3QRL6_GORGO</name>
<evidence type="ECO:0000256" key="1">
    <source>
        <dbReference type="ARBA" id="ARBA00009162"/>
    </source>
</evidence>
<dbReference type="AlphaFoldDB" id="G3QRL6"/>
<dbReference type="eggNOG" id="ENOG502S7KZ">
    <property type="taxonomic scope" value="Eukaryota"/>
</dbReference>
<dbReference type="Proteomes" id="UP000001519">
    <property type="component" value="Chromosome 2B"/>
</dbReference>
<sequence length="253" mass="27736">MWRAPEAALRPEVGLERRGPEMKPAVDEMFPEGAGPYVDLDEVARARRESPSAGGSTGLLMDLAANEKAVHADFFNDFEDLFDDDDIHSSGLPRTSQKSSMGPALQRGQSEHGVRGKAGERPVVSEERCELNGREVAALDRAFGSTGHGQGAEALMFTRCREHPLCGTNKATSEGKMGTGRLRDSLRKNQSKWLGSYLEVLTTTRSRRDVSEDSKISVSAHWRGKCFRSDETPSIADGEEGKKTTQPCIDVRQ</sequence>
<protein>
    <recommendedName>
        <fullName evidence="2">COP9 signalosome complex subunit 9</fullName>
    </recommendedName>
</protein>
<dbReference type="EMBL" id="CABD030019413">
    <property type="status" value="NOT_ANNOTATED_CDS"/>
    <property type="molecule type" value="Genomic_DNA"/>
</dbReference>
<evidence type="ECO:0000256" key="3">
    <source>
        <dbReference type="ARBA" id="ARBA00022790"/>
    </source>
</evidence>
<evidence type="ECO:0000256" key="2">
    <source>
        <dbReference type="ARBA" id="ARBA00014874"/>
    </source>
</evidence>
<feature type="region of interest" description="Disordered" evidence="4">
    <location>
        <begin position="228"/>
        <end position="253"/>
    </location>
</feature>
<proteinExistence type="inferred from homology"/>
<organism evidence="5 6">
    <name type="scientific">Gorilla gorilla gorilla</name>
    <name type="common">Western lowland gorilla</name>
    <dbReference type="NCBI Taxonomy" id="9595"/>
    <lineage>
        <taxon>Eukaryota</taxon>
        <taxon>Metazoa</taxon>
        <taxon>Chordata</taxon>
        <taxon>Craniata</taxon>
        <taxon>Vertebrata</taxon>
        <taxon>Euteleostomi</taxon>
        <taxon>Mammalia</taxon>
        <taxon>Eutheria</taxon>
        <taxon>Euarchontoglires</taxon>
        <taxon>Primates</taxon>
        <taxon>Haplorrhini</taxon>
        <taxon>Catarrhini</taxon>
        <taxon>Hominidae</taxon>
        <taxon>Gorilla</taxon>
    </lineage>
</organism>
<dbReference type="InterPro" id="IPR029391">
    <property type="entry name" value="CSN9_metazoa"/>
</dbReference>
<dbReference type="PANTHER" id="PTHR28562">
    <property type="entry name" value="COP9 SIGNALOSOME COMPLEX SUBUNIT 9"/>
    <property type="match status" value="1"/>
</dbReference>
<dbReference type="OMA" id="GKCFQSD"/>
<dbReference type="Pfam" id="PF15004">
    <property type="entry name" value="MYEOV2"/>
    <property type="match status" value="1"/>
</dbReference>
<dbReference type="InParanoid" id="G3QRL6"/>
<reference evidence="6" key="1">
    <citation type="submission" date="2011-05" db="EMBL/GenBank/DDBJ databases">
        <title>Insights into the evolution of the great apes provided by the gorilla genome.</title>
        <authorList>
            <person name="Scally A."/>
        </authorList>
    </citation>
    <scope>NUCLEOTIDE SEQUENCE [LARGE SCALE GENOMIC DNA]</scope>
</reference>
<feature type="region of interest" description="Disordered" evidence="4">
    <location>
        <begin position="89"/>
        <end position="127"/>
    </location>
</feature>
<dbReference type="HOGENOM" id="CLU_1102500_0_0_1"/>
<accession>G3QRL6</accession>
<dbReference type="GeneTree" id="ENSGT00390000000076"/>
<keyword evidence="6" id="KW-1185">Reference proteome</keyword>
<dbReference type="Ensembl" id="ENSGGOT00000005412.3">
    <property type="protein sequence ID" value="ENSGGOP00000005273.2"/>
    <property type="gene ID" value="ENSGGOG00000005387.3"/>
</dbReference>
<feature type="compositionally biased region" description="Basic and acidic residues" evidence="4">
    <location>
        <begin position="109"/>
        <end position="127"/>
    </location>
</feature>
<reference evidence="5 6" key="2">
    <citation type="journal article" date="2012" name="Nature">
        <title>Insights into hominid evolution from the gorilla genome sequence.</title>
        <authorList>
            <person name="Scally A."/>
            <person name="Dutheil J.Y."/>
            <person name="Hillier L.W."/>
            <person name="Jordan G.E."/>
            <person name="Goodhead I."/>
            <person name="Herrero J."/>
            <person name="Hobolth A."/>
            <person name="Lappalainen T."/>
            <person name="Mailund T."/>
            <person name="Marques-Bonet T."/>
            <person name="McCarthy S."/>
            <person name="Montgomery S.H."/>
            <person name="Schwalie P.C."/>
            <person name="Tang Y.A."/>
            <person name="Ward M.C."/>
            <person name="Xue Y."/>
            <person name="Yngvadottir B."/>
            <person name="Alkan C."/>
            <person name="Andersen L.N."/>
            <person name="Ayub Q."/>
            <person name="Ball E.V."/>
            <person name="Beal K."/>
            <person name="Bradley B.J."/>
            <person name="Chen Y."/>
            <person name="Clee C.M."/>
            <person name="Fitzgerald S."/>
            <person name="Graves T.A."/>
            <person name="Gu Y."/>
            <person name="Heath P."/>
            <person name="Heger A."/>
            <person name="Karakoc E."/>
            <person name="Kolb-Kokocinski A."/>
            <person name="Laird G.K."/>
            <person name="Lunter G."/>
            <person name="Meader S."/>
            <person name="Mort M."/>
            <person name="Mullikin J.C."/>
            <person name="Munch K."/>
            <person name="O'Connor T.D."/>
            <person name="Phillips A.D."/>
            <person name="Prado-Martinez J."/>
            <person name="Rogers A.S."/>
            <person name="Sajjadian S."/>
            <person name="Schmidt D."/>
            <person name="Shaw K."/>
            <person name="Simpson J.T."/>
            <person name="Stenson P.D."/>
            <person name="Turner D.J."/>
            <person name="Vigilant L."/>
            <person name="Vilella A.J."/>
            <person name="Whitener W."/>
            <person name="Zhu B."/>
            <person name="Cooper D.N."/>
            <person name="de Jong P."/>
            <person name="Dermitzakis E.T."/>
            <person name="Eichler E.E."/>
            <person name="Flicek P."/>
            <person name="Goldman N."/>
            <person name="Mundy N.I."/>
            <person name="Ning Z."/>
            <person name="Odom D.T."/>
            <person name="Ponting C.P."/>
            <person name="Quail M.A."/>
            <person name="Ryder O.A."/>
            <person name="Searle S.M."/>
            <person name="Warren W.C."/>
            <person name="Wilson R.K."/>
            <person name="Schierup M.H."/>
            <person name="Rogers J."/>
            <person name="Tyler-Smith C."/>
            <person name="Durbin R."/>
        </authorList>
    </citation>
    <scope>NUCLEOTIDE SEQUENCE [LARGE SCALE GENOMIC DNA]</scope>
</reference>
<dbReference type="EMBL" id="CABD030019414">
    <property type="status" value="NOT_ANNOTATED_CDS"/>
    <property type="molecule type" value="Genomic_DNA"/>
</dbReference>
<comment type="similarity">
    <text evidence="1">Belongs to the CSN9 family.</text>
</comment>
<dbReference type="STRING" id="9593.ENSGGOP00000005273"/>
<evidence type="ECO:0000313" key="5">
    <source>
        <dbReference type="Ensembl" id="ENSGGOP00000005273.2"/>
    </source>
</evidence>
<reference evidence="5" key="4">
    <citation type="submission" date="2025-09" db="UniProtKB">
        <authorList>
            <consortium name="Ensembl"/>
        </authorList>
    </citation>
    <scope>IDENTIFICATION</scope>
</reference>
<dbReference type="Bgee" id="ENSGGOG00000005387">
    <property type="expression patterns" value="Expressed in heart and 5 other cell types or tissues"/>
</dbReference>
<evidence type="ECO:0000256" key="4">
    <source>
        <dbReference type="SAM" id="MobiDB-lite"/>
    </source>
</evidence>
<keyword evidence="3" id="KW-0736">Signalosome</keyword>
<dbReference type="EMBL" id="CABD030019412">
    <property type="status" value="NOT_ANNOTATED_CDS"/>
    <property type="molecule type" value="Genomic_DNA"/>
</dbReference>